<feature type="signal peptide" evidence="1">
    <location>
        <begin position="1"/>
        <end position="17"/>
    </location>
</feature>
<keyword evidence="1" id="KW-0732">Signal</keyword>
<sequence length="137" mass="14688">MKRLALICALLATPVAAQDFSDAPGGVLRWLDKLTGQTGNMELSRGQSLSNGRLTIQLDSCRYPSDNPAADAQAHLTVIDSSQAEPVFSGWMLASSPALSAMDHPRYDVWLLRCVVPGYAPPEAEESPDSSDEAEAE</sequence>
<dbReference type="Pfam" id="PF09923">
    <property type="entry name" value="DUF2155"/>
    <property type="match status" value="1"/>
</dbReference>
<reference evidence="2 3" key="1">
    <citation type="submission" date="2023-08" db="EMBL/GenBank/DDBJ databases">
        <title>Characterization of two Paracoccaceae strains isolated from Phycosphere and proposal of Xinfangfangia lacusdiani sp. nov.</title>
        <authorList>
            <person name="Deng Y."/>
            <person name="Zhang Y.Q."/>
        </authorList>
    </citation>
    <scope>NUCLEOTIDE SEQUENCE [LARGE SCALE GENOMIC DNA]</scope>
    <source>
        <strain evidence="2 3">CPCC 101601</strain>
    </source>
</reference>
<evidence type="ECO:0000313" key="2">
    <source>
        <dbReference type="EMBL" id="MDQ2066788.1"/>
    </source>
</evidence>
<evidence type="ECO:0000313" key="3">
    <source>
        <dbReference type="Proteomes" id="UP001239680"/>
    </source>
</evidence>
<proteinExistence type="predicted"/>
<protein>
    <submittedName>
        <fullName evidence="2">DUF2155 domain-containing protein</fullName>
    </submittedName>
</protein>
<evidence type="ECO:0000256" key="1">
    <source>
        <dbReference type="SAM" id="SignalP"/>
    </source>
</evidence>
<comment type="caution">
    <text evidence="2">The sequence shown here is derived from an EMBL/GenBank/DDBJ whole genome shotgun (WGS) entry which is preliminary data.</text>
</comment>
<dbReference type="EMBL" id="JAVDBT010000008">
    <property type="protein sequence ID" value="MDQ2066788.1"/>
    <property type="molecule type" value="Genomic_DNA"/>
</dbReference>
<name>A0ABU0VYT1_9RHOB</name>
<dbReference type="Proteomes" id="UP001239680">
    <property type="component" value="Unassembled WGS sequence"/>
</dbReference>
<dbReference type="RefSeq" id="WP_306680498.1">
    <property type="nucleotide sequence ID" value="NZ_JAVDBT010000008.1"/>
</dbReference>
<accession>A0ABU0VYT1</accession>
<gene>
    <name evidence="2" type="ORF">Q9295_10400</name>
</gene>
<dbReference type="InterPro" id="IPR019225">
    <property type="entry name" value="DUF2155"/>
</dbReference>
<keyword evidence="3" id="KW-1185">Reference proteome</keyword>
<organism evidence="2 3">
    <name type="scientific">Pseudogemmobacter lacusdianii</name>
    <dbReference type="NCBI Taxonomy" id="3069608"/>
    <lineage>
        <taxon>Bacteria</taxon>
        <taxon>Pseudomonadati</taxon>
        <taxon>Pseudomonadota</taxon>
        <taxon>Alphaproteobacteria</taxon>
        <taxon>Rhodobacterales</taxon>
        <taxon>Paracoccaceae</taxon>
        <taxon>Pseudogemmobacter</taxon>
    </lineage>
</organism>
<feature type="chain" id="PRO_5046549808" evidence="1">
    <location>
        <begin position="18"/>
        <end position="137"/>
    </location>
</feature>